<organism evidence="1 2">
    <name type="scientific">Bacillus cereus VD133</name>
    <dbReference type="NCBI Taxonomy" id="1053233"/>
    <lineage>
        <taxon>Bacteria</taxon>
        <taxon>Bacillati</taxon>
        <taxon>Bacillota</taxon>
        <taxon>Bacilli</taxon>
        <taxon>Bacillales</taxon>
        <taxon>Bacillaceae</taxon>
        <taxon>Bacillus</taxon>
        <taxon>Bacillus cereus group</taxon>
    </lineage>
</organism>
<protein>
    <submittedName>
        <fullName evidence="1">Uncharacterized protein</fullName>
    </submittedName>
</protein>
<dbReference type="Pfam" id="PF05791">
    <property type="entry name" value="Bacillus_HBL"/>
    <property type="match status" value="1"/>
</dbReference>
<dbReference type="Gene3D" id="1.20.1170.10">
    <property type="match status" value="1"/>
</dbReference>
<dbReference type="PANTHER" id="PTHR38443">
    <property type="match status" value="1"/>
</dbReference>
<reference evidence="1 2" key="1">
    <citation type="submission" date="2012-12" db="EMBL/GenBank/DDBJ databases">
        <title>The Genome Sequence of Bacillus cereus VD133.</title>
        <authorList>
            <consortium name="The Broad Institute Genome Sequencing Platform"/>
            <consortium name="The Broad Institute Genome Sequencing Center for Infectious Disease"/>
            <person name="Feldgarden M."/>
            <person name="Van der Auwera G.A."/>
            <person name="Mahillon J."/>
            <person name="Duprez V."/>
            <person name="Timmery S."/>
            <person name="Mattelet C."/>
            <person name="Dierick K."/>
            <person name="Sun M."/>
            <person name="Yu Z."/>
            <person name="Zhu L."/>
            <person name="Hu X."/>
            <person name="Shank E.B."/>
            <person name="Swiecicka I."/>
            <person name="Hansen B.M."/>
            <person name="Andrup L."/>
            <person name="Walker B."/>
            <person name="Young S.K."/>
            <person name="Zeng Q."/>
            <person name="Gargeya S."/>
            <person name="Fitzgerald M."/>
            <person name="Haas B."/>
            <person name="Abouelleil A."/>
            <person name="Alvarado L."/>
            <person name="Arachchi H.M."/>
            <person name="Berlin A.M."/>
            <person name="Chapman S.B."/>
            <person name="Dewar J."/>
            <person name="Goldberg J."/>
            <person name="Griggs A."/>
            <person name="Gujja S."/>
            <person name="Hansen M."/>
            <person name="Howarth C."/>
            <person name="Imamovic A."/>
            <person name="Larimer J."/>
            <person name="McCowan C."/>
            <person name="Murphy C."/>
            <person name="Neiman D."/>
            <person name="Pearson M."/>
            <person name="Priest M."/>
            <person name="Roberts A."/>
            <person name="Saif S."/>
            <person name="Shea T."/>
            <person name="Sisk P."/>
            <person name="Sykes S."/>
            <person name="Wortman J."/>
            <person name="Nusbaum C."/>
            <person name="Birren B."/>
        </authorList>
    </citation>
    <scope>NUCLEOTIDE SEQUENCE [LARGE SCALE GENOMIC DNA]</scope>
    <source>
        <strain evidence="1 2">VD133</strain>
    </source>
</reference>
<dbReference type="AlphaFoldDB" id="A0A9W5PJT8"/>
<dbReference type="EMBL" id="AHFB01000165">
    <property type="protein sequence ID" value="EOO24492.1"/>
    <property type="molecule type" value="Genomic_DNA"/>
</dbReference>
<dbReference type="InterPro" id="IPR052785">
    <property type="entry name" value="Enterotoxin_cmpnt"/>
</dbReference>
<sequence length="324" mass="37691">MFRIKRNSVFFCIAICIIYQPFRPYYVKAEVEADSMINKLDKATSVILEQHNTFLSHLGGLDVIDTQIKAALIIREKNTQKNAREWKETIKPASNKIVTSIRTYDRQFQSEYKDISGNHSQKNSQKTIVLLTTLQNEVNQLQNTIYEHLNGLIEYRDHLSNNIKEFKSNYNPVLAQINGEYKIIQTIKHRLNSLVTKYNKDQKTRKDLIRQGQSSVAIYIAKQMEITLIKINEAKQTITQFQTEVSVLNILNQQSSIFIQNLDESINAIQKYLTSWEVLDSKMKNLIASIDDSKEIDDIFFQAEMHAIKESWDNIQFWCKNSGI</sequence>
<proteinExistence type="predicted"/>
<name>A0A9W5PJT8_BACCE</name>
<dbReference type="GO" id="GO:0016020">
    <property type="term" value="C:membrane"/>
    <property type="evidence" value="ECO:0007669"/>
    <property type="project" value="InterPro"/>
</dbReference>
<gene>
    <name evidence="1" type="ORF">IIU_06714</name>
</gene>
<evidence type="ECO:0000313" key="2">
    <source>
        <dbReference type="Proteomes" id="UP000014018"/>
    </source>
</evidence>
<comment type="caution">
    <text evidence="1">The sequence shown here is derived from an EMBL/GenBank/DDBJ whole genome shotgun (WGS) entry which is preliminary data.</text>
</comment>
<dbReference type="SUPFAM" id="SSF58100">
    <property type="entry name" value="Bacterial hemolysins"/>
    <property type="match status" value="1"/>
</dbReference>
<dbReference type="PANTHER" id="PTHR38443:SF2">
    <property type="entry name" value="NON-HEMOLYTIC ENTEROTOXIN LYTIC COMPONENT L1"/>
    <property type="match status" value="1"/>
</dbReference>
<dbReference type="InterPro" id="IPR008414">
    <property type="entry name" value="HBL"/>
</dbReference>
<dbReference type="RefSeq" id="WP_016110412.1">
    <property type="nucleotide sequence ID" value="NZ_KB976175.1"/>
</dbReference>
<dbReference type="Proteomes" id="UP000014018">
    <property type="component" value="Unassembled WGS sequence"/>
</dbReference>
<accession>A0A9W5PJT8</accession>
<dbReference type="CDD" id="cd21116">
    <property type="entry name" value="ClyA-like"/>
    <property type="match status" value="1"/>
</dbReference>
<evidence type="ECO:0000313" key="1">
    <source>
        <dbReference type="EMBL" id="EOO24492.1"/>
    </source>
</evidence>